<accession>A0A2M7UV64</accession>
<evidence type="ECO:0000313" key="4">
    <source>
        <dbReference type="Proteomes" id="UP000229166"/>
    </source>
</evidence>
<keyword evidence="1" id="KW-0732">Signal</keyword>
<comment type="caution">
    <text evidence="3">The sequence shown here is derived from an EMBL/GenBank/DDBJ whole genome shotgun (WGS) entry which is preliminary data.</text>
</comment>
<dbReference type="Proteomes" id="UP000229166">
    <property type="component" value="Unassembled WGS sequence"/>
</dbReference>
<evidence type="ECO:0000313" key="3">
    <source>
        <dbReference type="EMBL" id="PIZ87728.1"/>
    </source>
</evidence>
<reference evidence="4" key="1">
    <citation type="submission" date="2017-09" db="EMBL/GenBank/DDBJ databases">
        <title>Depth-based differentiation of microbial function through sediment-hosted aquifers and enrichment of novel symbionts in the deep terrestrial subsurface.</title>
        <authorList>
            <person name="Probst A.J."/>
            <person name="Ladd B."/>
            <person name="Jarett J.K."/>
            <person name="Geller-Mcgrath D.E."/>
            <person name="Sieber C.M.K."/>
            <person name="Emerson J.B."/>
            <person name="Anantharaman K."/>
            <person name="Thomas B.C."/>
            <person name="Malmstrom R."/>
            <person name="Stieglmeier M."/>
            <person name="Klingl A."/>
            <person name="Woyke T."/>
            <person name="Ryan C.M."/>
            <person name="Banfield J.F."/>
        </authorList>
    </citation>
    <scope>NUCLEOTIDE SEQUENCE [LARGE SCALE GENOMIC DNA]</scope>
</reference>
<proteinExistence type="predicted"/>
<feature type="chain" id="PRO_5014682735" description="DUF5667 domain-containing protein" evidence="1">
    <location>
        <begin position="23"/>
        <end position="80"/>
    </location>
</feature>
<dbReference type="EMBL" id="PFOZ01000011">
    <property type="protein sequence ID" value="PIZ87728.1"/>
    <property type="molecule type" value="Genomic_DNA"/>
</dbReference>
<dbReference type="InterPro" id="IPR043725">
    <property type="entry name" value="DUF5667"/>
</dbReference>
<dbReference type="Pfam" id="PF18915">
    <property type="entry name" value="DUF5667"/>
    <property type="match status" value="1"/>
</dbReference>
<feature type="signal peptide" evidence="1">
    <location>
        <begin position="1"/>
        <end position="22"/>
    </location>
</feature>
<evidence type="ECO:0000259" key="2">
    <source>
        <dbReference type="Pfam" id="PF18915"/>
    </source>
</evidence>
<protein>
    <recommendedName>
        <fullName evidence="2">DUF5667 domain-containing protein</fullName>
    </recommendedName>
</protein>
<feature type="domain" description="DUF5667" evidence="2">
    <location>
        <begin position="31"/>
        <end position="79"/>
    </location>
</feature>
<sequence>MKKIFFSLIVLSFLVGAVNVWAQNDSSASAGIVPDSPFYFLKTWQETIQTFFTFGAENKAKQFLHLADVRLAEYQKMIEN</sequence>
<dbReference type="AlphaFoldDB" id="A0A2M7UV64"/>
<name>A0A2M7UV64_9BACT</name>
<organism evidence="3 4">
    <name type="scientific">Candidatus Nealsonbacteria bacterium CG_4_10_14_0_2_um_filter_40_15</name>
    <dbReference type="NCBI Taxonomy" id="1974682"/>
    <lineage>
        <taxon>Bacteria</taxon>
        <taxon>Candidatus Nealsoniibacteriota</taxon>
    </lineage>
</organism>
<evidence type="ECO:0000256" key="1">
    <source>
        <dbReference type="SAM" id="SignalP"/>
    </source>
</evidence>
<gene>
    <name evidence="3" type="ORF">COX92_00570</name>
</gene>